<evidence type="ECO:0000256" key="1">
    <source>
        <dbReference type="ARBA" id="ARBA00022630"/>
    </source>
</evidence>
<dbReference type="Pfam" id="PF00890">
    <property type="entry name" value="FAD_binding_2"/>
    <property type="match status" value="1"/>
</dbReference>
<feature type="domain" description="FAD-dependent oxidoreductase 2 FAD-binding" evidence="4">
    <location>
        <begin position="6"/>
        <end position="411"/>
    </location>
</feature>
<dbReference type="GO" id="GO:0004368">
    <property type="term" value="F:glycerol-3-phosphate dehydrogenase (quinone) activity"/>
    <property type="evidence" value="ECO:0007669"/>
    <property type="project" value="UniProtKB-EC"/>
</dbReference>
<dbReference type="NCBIfam" id="NF003722">
    <property type="entry name" value="PRK05329.1-5"/>
    <property type="match status" value="1"/>
</dbReference>
<organism evidence="5 6">
    <name type="scientific">Salinirubrum litoreum</name>
    <dbReference type="NCBI Taxonomy" id="1126234"/>
    <lineage>
        <taxon>Archaea</taxon>
        <taxon>Methanobacteriati</taxon>
        <taxon>Methanobacteriota</taxon>
        <taxon>Stenosarchaea group</taxon>
        <taxon>Halobacteria</taxon>
        <taxon>Halobacteriales</taxon>
        <taxon>Haloferacaceae</taxon>
        <taxon>Salinirubrum</taxon>
    </lineage>
</organism>
<dbReference type="EMBL" id="JBHSKX010000001">
    <property type="protein sequence ID" value="MFC5366006.1"/>
    <property type="molecule type" value="Genomic_DNA"/>
</dbReference>
<dbReference type="InterPro" id="IPR009158">
    <property type="entry name" value="G3P_DH_GlpB_su"/>
</dbReference>
<keyword evidence="2" id="KW-0288">FMN</keyword>
<dbReference type="Proteomes" id="UP001596201">
    <property type="component" value="Unassembled WGS sequence"/>
</dbReference>
<dbReference type="NCBIfam" id="TIGR03378">
    <property type="entry name" value="glycerol3P_GlpB"/>
    <property type="match status" value="1"/>
</dbReference>
<dbReference type="SUPFAM" id="SSF51905">
    <property type="entry name" value="FAD/NAD(P)-binding domain"/>
    <property type="match status" value="1"/>
</dbReference>
<evidence type="ECO:0000313" key="5">
    <source>
        <dbReference type="EMBL" id="MFC5366006.1"/>
    </source>
</evidence>
<evidence type="ECO:0000259" key="4">
    <source>
        <dbReference type="Pfam" id="PF00890"/>
    </source>
</evidence>
<keyword evidence="1" id="KW-0285">Flavoprotein</keyword>
<dbReference type="InterPro" id="IPR036188">
    <property type="entry name" value="FAD/NAD-bd_sf"/>
</dbReference>
<name>A0ABD5R7H4_9EURY</name>
<dbReference type="Gene3D" id="3.50.50.60">
    <property type="entry name" value="FAD/NAD(P)-binding domain"/>
    <property type="match status" value="2"/>
</dbReference>
<dbReference type="PIRSF" id="PIRSF000141">
    <property type="entry name" value="Anaerobic_G3P_dh"/>
    <property type="match status" value="1"/>
</dbReference>
<comment type="caution">
    <text evidence="5">The sequence shown here is derived from an EMBL/GenBank/DDBJ whole genome shotgun (WGS) entry which is preliminary data.</text>
</comment>
<protein>
    <submittedName>
        <fullName evidence="5">Glycerol-3-phosphate dehydrogenase subunit GlpB</fullName>
        <ecNumber evidence="5">1.1.5.3</ecNumber>
    </submittedName>
</protein>
<keyword evidence="6" id="KW-1185">Reference proteome</keyword>
<dbReference type="InterPro" id="IPR003953">
    <property type="entry name" value="FAD-dep_OxRdtase_2_FAD-bd"/>
</dbReference>
<sequence>MPIREDVLVVGGGIAGAASAISAARTGASVRLVTHKKSTLRHASGLIDVLGFLPGSDDPIVYPYSALSDLPDEHPYSVVGENAVREGLDLFDDIAGDAYRGGHTGKNALVATHGGTVKPTARYPKGAAEGLASTNRDTLLVGFRSLPDFDASVACEHLAAAGAPFAVDGVQVDFPGDFRADAKVTRYAKALDRNETVSAFGKERPAREALAEAVRPHLDGAERVGFPALLGDAHADEVRSDLSSELGAAVYEIPMGPPSLPGLRLEDLLFDALDEAGVRISSGNPVVDYTPVEGEHRVKSVTVDRNNQRVPLHADEFVLATGGLVGKGITSDRESVSEPVFDLYVPHPEDRYDWWDQQAFGDHAFAAFGVVPDEELRPTDADGEVEFDNLRAAGGVVGGADFAAEKSGSGVSLATGYLAGRTAGEAI</sequence>
<gene>
    <name evidence="5" type="primary">glpB</name>
    <name evidence="5" type="ORF">ACFPJ5_03585</name>
</gene>
<reference evidence="5 6" key="1">
    <citation type="journal article" date="2019" name="Int. J. Syst. Evol. Microbiol.">
        <title>The Global Catalogue of Microorganisms (GCM) 10K type strain sequencing project: providing services to taxonomists for standard genome sequencing and annotation.</title>
        <authorList>
            <consortium name="The Broad Institute Genomics Platform"/>
            <consortium name="The Broad Institute Genome Sequencing Center for Infectious Disease"/>
            <person name="Wu L."/>
            <person name="Ma J."/>
        </authorList>
    </citation>
    <scope>NUCLEOTIDE SEQUENCE [LARGE SCALE GENOMIC DNA]</scope>
    <source>
        <strain evidence="5 6">CGMCC 1.12237</strain>
    </source>
</reference>
<keyword evidence="3 5" id="KW-0560">Oxidoreductase</keyword>
<evidence type="ECO:0000256" key="3">
    <source>
        <dbReference type="ARBA" id="ARBA00023002"/>
    </source>
</evidence>
<evidence type="ECO:0000256" key="2">
    <source>
        <dbReference type="ARBA" id="ARBA00022643"/>
    </source>
</evidence>
<dbReference type="RefSeq" id="WP_227228628.1">
    <property type="nucleotide sequence ID" value="NZ_JAJCVJ010000001.1"/>
</dbReference>
<evidence type="ECO:0000313" key="6">
    <source>
        <dbReference type="Proteomes" id="UP001596201"/>
    </source>
</evidence>
<proteinExistence type="predicted"/>
<dbReference type="EC" id="1.1.5.3" evidence="5"/>
<dbReference type="AlphaFoldDB" id="A0ABD5R7H4"/>
<accession>A0ABD5R7H4</accession>
<dbReference type="PRINTS" id="PR00411">
    <property type="entry name" value="PNDRDTASEI"/>
</dbReference>